<evidence type="ECO:0000313" key="3">
    <source>
        <dbReference type="Proteomes" id="UP001164746"/>
    </source>
</evidence>
<proteinExistence type="inferred from homology"/>
<comment type="caution">
    <text evidence="1">Lacks conserved residue(s) required for the propagation of feature annotation.</text>
</comment>
<dbReference type="PANTHER" id="PTHR12250">
    <property type="entry name" value="PHOSPHATIDYLINOSITOL GLYCAN, CLASS N"/>
    <property type="match status" value="1"/>
</dbReference>
<comment type="subcellular location">
    <subcellularLocation>
        <location evidence="1">Endoplasmic reticulum membrane</location>
        <topology evidence="1">Multi-pass membrane protein</topology>
    </subcellularLocation>
</comment>
<dbReference type="CDD" id="cd16020">
    <property type="entry name" value="GPI_EPT_1"/>
    <property type="match status" value="1"/>
</dbReference>
<evidence type="ECO:0000313" key="2">
    <source>
        <dbReference type="EMBL" id="WAR12777.1"/>
    </source>
</evidence>
<gene>
    <name evidence="2" type="ORF">MAR_026957</name>
</gene>
<keyword evidence="1" id="KW-0337">GPI-anchor biosynthesis</keyword>
<sequence>MGGGEDPVVGNDGSTTRVVAVIQECNLVWELSRGSLHPVDYPRSARRTVFGERAAHIQSGTQRRSYFASVLPTRSEARDLIWFSVTLSVFGMSAALPTGKAAPTVMRVTDTKTKQAAGTGLGETSAGEEVLVLVVGIVIHTIFFYSIFDIYFTSPVVHGMTPHHSTTPPLAKRLVLFSADGLRADKMFELDKDGNTRIPYLRSMIEKSGSWGVSHTRVPTESRPGHVALIAGFYEDVSAVAKGWKENPVEFDSLFNESRYTWSWGSPDILPMFSKGATGDHVFTKCYPAHFEDFARADSSPLDTWVFDEFQEFMRNNWKLDHIERVDVEQGDIASLMAALIGVNFPMNSVGVLPYQYLDASSGDLAEIMYANTRQLLEQYKCKRVLWIPGLDGLHAHAGPVAGLVTVLLAGGAIVILIGIISGFRSKSSSSDVKPARKKEDDSSMLPYVQNTMSMDI</sequence>
<name>A0ABY7EV16_MYAAR</name>
<dbReference type="EMBL" id="CP111019">
    <property type="protein sequence ID" value="WAR12777.1"/>
    <property type="molecule type" value="Genomic_DNA"/>
</dbReference>
<dbReference type="EC" id="2.-.-.-" evidence="1"/>
<organism evidence="2 3">
    <name type="scientific">Mya arenaria</name>
    <name type="common">Soft-shell clam</name>
    <dbReference type="NCBI Taxonomy" id="6604"/>
    <lineage>
        <taxon>Eukaryota</taxon>
        <taxon>Metazoa</taxon>
        <taxon>Spiralia</taxon>
        <taxon>Lophotrochozoa</taxon>
        <taxon>Mollusca</taxon>
        <taxon>Bivalvia</taxon>
        <taxon>Autobranchia</taxon>
        <taxon>Heteroconchia</taxon>
        <taxon>Euheterodonta</taxon>
        <taxon>Imparidentia</taxon>
        <taxon>Neoheterodontei</taxon>
        <taxon>Myida</taxon>
        <taxon>Myoidea</taxon>
        <taxon>Myidae</taxon>
        <taxon>Mya</taxon>
    </lineage>
</organism>
<evidence type="ECO:0000256" key="1">
    <source>
        <dbReference type="RuleBase" id="RU367138"/>
    </source>
</evidence>
<dbReference type="PANTHER" id="PTHR12250:SF0">
    <property type="entry name" value="GPI ETHANOLAMINE PHOSPHATE TRANSFERASE 1"/>
    <property type="match status" value="1"/>
</dbReference>
<dbReference type="Proteomes" id="UP001164746">
    <property type="component" value="Chromosome 8"/>
</dbReference>
<comment type="pathway">
    <text evidence="1">Glycolipid biosynthesis; glycosylphosphatidylinositol-anchor biosynthesis.</text>
</comment>
<keyword evidence="1" id="KW-0808">Transferase</keyword>
<dbReference type="Gene3D" id="3.40.720.10">
    <property type="entry name" value="Alkaline Phosphatase, subunit A"/>
    <property type="match status" value="1"/>
</dbReference>
<dbReference type="InterPro" id="IPR037671">
    <property type="entry name" value="PIGN_N"/>
</dbReference>
<feature type="transmembrane region" description="Helical" evidence="1">
    <location>
        <begin position="333"/>
        <end position="355"/>
    </location>
</feature>
<feature type="transmembrane region" description="Helical" evidence="1">
    <location>
        <begin position="80"/>
        <end position="99"/>
    </location>
</feature>
<keyword evidence="1" id="KW-0256">Endoplasmic reticulum</keyword>
<protein>
    <recommendedName>
        <fullName evidence="1">GPI ethanolamine phosphate transferase 1</fullName>
        <ecNumber evidence="1">2.-.-.-</ecNumber>
    </recommendedName>
</protein>
<keyword evidence="3" id="KW-1185">Reference proteome</keyword>
<accession>A0ABY7EV16</accession>
<feature type="transmembrane region" description="Helical" evidence="1">
    <location>
        <begin position="130"/>
        <end position="152"/>
    </location>
</feature>
<keyword evidence="1" id="KW-0812">Transmembrane</keyword>
<comment type="similarity">
    <text evidence="1">Belongs to the PIGG/PIGN/PIGO family. PIGN subfamily.</text>
</comment>
<comment type="function">
    <text evidence="1">Ethanolamine phosphate transferase involved in glycosylphosphatidylinositol-anchor biosynthesis. Transfers ethanolamine phosphate to the first alpha-1,4-linked mannose of the glycosylphosphatidylinositol precursor of GPI-anchor.</text>
</comment>
<feature type="transmembrane region" description="Helical" evidence="1">
    <location>
        <begin position="401"/>
        <end position="424"/>
    </location>
</feature>
<dbReference type="InterPro" id="IPR017850">
    <property type="entry name" value="Alkaline_phosphatase_core_sf"/>
</dbReference>
<dbReference type="SUPFAM" id="SSF53649">
    <property type="entry name" value="Alkaline phosphatase-like"/>
    <property type="match status" value="1"/>
</dbReference>
<keyword evidence="1" id="KW-1133">Transmembrane helix</keyword>
<dbReference type="InterPro" id="IPR007070">
    <property type="entry name" value="GPI_EtnP_transferase_1"/>
</dbReference>
<keyword evidence="1" id="KW-0472">Membrane</keyword>
<reference evidence="2" key="1">
    <citation type="submission" date="2022-11" db="EMBL/GenBank/DDBJ databases">
        <title>Centuries of genome instability and evolution in soft-shell clam transmissible cancer (bioRxiv).</title>
        <authorList>
            <person name="Hart S.F.M."/>
            <person name="Yonemitsu M.A."/>
            <person name="Giersch R.M."/>
            <person name="Beal B.F."/>
            <person name="Arriagada G."/>
            <person name="Davis B.W."/>
            <person name="Ostrander E.A."/>
            <person name="Goff S.P."/>
            <person name="Metzger M.J."/>
        </authorList>
    </citation>
    <scope>NUCLEOTIDE SEQUENCE</scope>
    <source>
        <strain evidence="2">MELC-2E11</strain>
        <tissue evidence="2">Siphon/mantle</tissue>
    </source>
</reference>